<keyword evidence="2" id="KW-0808">Transferase</keyword>
<proteinExistence type="inferred from homology"/>
<evidence type="ECO:0000256" key="3">
    <source>
        <dbReference type="ARBA" id="ARBA00023169"/>
    </source>
</evidence>
<keyword evidence="3" id="KW-0270">Exopolysaccharide synthesis</keyword>
<sequence>MQQQIDIVIAWVDGNDPAHKIKRQKYLNSQHSLSSVEDTRFASNDEIYYNIASILKYVPYVGKIFIVTDQQAPLALSAFQDQGLCSKDQIQVIDHTSLFSGYEQCLPTFNSLSIEAMLWNIPNISDYFLYLNDDFFFNAPSAIEDFLINDRIKIYGHWQSNFTLKMKYQYRSWLKKQFQKEPKSKYTIAQMLSADILGLNKYYEIHHRPHILSKQLLEKYFEDHTEILYNQIQYKFRDFDQYLPVGLNNHLAIQQDKAILEGDIQIAYLKNSQGIDSFCKQLVNTDFKFGCIQSLDQFNGTDRLKIIEGLKYKFSDYLPNILKS</sequence>
<comment type="similarity">
    <text evidence="1">Belongs to the stealth family.</text>
</comment>
<reference evidence="6 7" key="1">
    <citation type="submission" date="2013-10" db="EMBL/GenBank/DDBJ databases">
        <title>The Genome Sequence of Acinetobacter indicus CIP 110367.</title>
        <authorList>
            <consortium name="The Broad Institute Genomics Platform"/>
            <consortium name="The Broad Institute Genome Sequencing Center for Infectious Disease"/>
            <person name="Cerqueira G."/>
            <person name="Feldgarden M."/>
            <person name="Courvalin P."/>
            <person name="Grillot-Courvalin C."/>
            <person name="Clermont D."/>
            <person name="Rocha E."/>
            <person name="Yoon E.-J."/>
            <person name="Nemec A."/>
            <person name="Young S.K."/>
            <person name="Zeng Q."/>
            <person name="Gargeya S."/>
            <person name="Fitzgerald M."/>
            <person name="Abouelleil A."/>
            <person name="Alvarado L."/>
            <person name="Berlin A.M."/>
            <person name="Chapman S.B."/>
            <person name="Gainer-Dewar J."/>
            <person name="Goldberg J."/>
            <person name="Gnerre S."/>
            <person name="Griggs A."/>
            <person name="Gujja S."/>
            <person name="Hansen M."/>
            <person name="Howarth C."/>
            <person name="Imamovic A."/>
            <person name="Ireland A."/>
            <person name="Larimer J."/>
            <person name="McCowan C."/>
            <person name="Murphy C."/>
            <person name="Pearson M."/>
            <person name="Poon T.W."/>
            <person name="Priest M."/>
            <person name="Roberts A."/>
            <person name="Saif S."/>
            <person name="Shea T."/>
            <person name="Sykes S."/>
            <person name="Wortman J."/>
            <person name="Nusbaum C."/>
            <person name="Birren B."/>
        </authorList>
    </citation>
    <scope>NUCLEOTIDE SEQUENCE [LARGE SCALE GENOMIC DNA]</scope>
    <source>
        <strain evidence="6 7">CIP 110367</strain>
    </source>
</reference>
<dbReference type="GO" id="GO:0016772">
    <property type="term" value="F:transferase activity, transferring phosphorus-containing groups"/>
    <property type="evidence" value="ECO:0007669"/>
    <property type="project" value="InterPro"/>
</dbReference>
<dbReference type="AlphaFoldDB" id="V2VJ62"/>
<evidence type="ECO:0008006" key="8">
    <source>
        <dbReference type="Google" id="ProtNLM"/>
    </source>
</evidence>
<evidence type="ECO:0000256" key="1">
    <source>
        <dbReference type="ARBA" id="ARBA00007583"/>
    </source>
</evidence>
<dbReference type="Pfam" id="PF11380">
    <property type="entry name" value="Stealth_CR2"/>
    <property type="match status" value="1"/>
</dbReference>
<dbReference type="Pfam" id="PF17101">
    <property type="entry name" value="Stealth_CR1"/>
    <property type="match status" value="1"/>
</dbReference>
<dbReference type="OrthoDB" id="9776077at2"/>
<name>V2VJ62_9GAMM</name>
<evidence type="ECO:0000259" key="4">
    <source>
        <dbReference type="Pfam" id="PF11380"/>
    </source>
</evidence>
<organism evidence="6 7">
    <name type="scientific">Acinetobacter indicus CIP 110367</name>
    <dbReference type="NCBI Taxonomy" id="1341679"/>
    <lineage>
        <taxon>Bacteria</taxon>
        <taxon>Pseudomonadati</taxon>
        <taxon>Pseudomonadota</taxon>
        <taxon>Gammaproteobacteria</taxon>
        <taxon>Moraxellales</taxon>
        <taxon>Moraxellaceae</taxon>
        <taxon>Acinetobacter</taxon>
    </lineage>
</organism>
<dbReference type="InterPro" id="IPR031358">
    <property type="entry name" value="Stealth_CR1"/>
</dbReference>
<dbReference type="eggNOG" id="COG3868">
    <property type="taxonomic scope" value="Bacteria"/>
</dbReference>
<dbReference type="Proteomes" id="UP000018415">
    <property type="component" value="Unassembled WGS sequence"/>
</dbReference>
<comment type="caution">
    <text evidence="6">The sequence shown here is derived from an EMBL/GenBank/DDBJ whole genome shotgun (WGS) entry which is preliminary data.</text>
</comment>
<accession>V2VJ62</accession>
<evidence type="ECO:0000259" key="5">
    <source>
        <dbReference type="Pfam" id="PF17101"/>
    </source>
</evidence>
<dbReference type="PATRIC" id="fig|1341679.3.peg.2141"/>
<dbReference type="RefSeq" id="WP_016658632.1">
    <property type="nucleotide sequence ID" value="NZ_BBSF01000016.1"/>
</dbReference>
<dbReference type="GO" id="GO:0000271">
    <property type="term" value="P:polysaccharide biosynthetic process"/>
    <property type="evidence" value="ECO:0007669"/>
    <property type="project" value="UniProtKB-KW"/>
</dbReference>
<keyword evidence="7" id="KW-1185">Reference proteome</keyword>
<protein>
    <recommendedName>
        <fullName evidence="8">Stealth protein CR2 conserved region 2 domain-containing protein</fullName>
    </recommendedName>
</protein>
<evidence type="ECO:0000313" key="6">
    <source>
        <dbReference type="EMBL" id="ESK47584.1"/>
    </source>
</evidence>
<dbReference type="InterPro" id="IPR047141">
    <property type="entry name" value="Stealth"/>
</dbReference>
<dbReference type="InterPro" id="IPR021520">
    <property type="entry name" value="Stealth_CR2"/>
</dbReference>
<dbReference type="HOGENOM" id="CLU_043224_1_0_6"/>
<evidence type="ECO:0000256" key="2">
    <source>
        <dbReference type="ARBA" id="ARBA00022679"/>
    </source>
</evidence>
<dbReference type="PANTHER" id="PTHR24045:SF0">
    <property type="entry name" value="N-ACETYLGLUCOSAMINE-1-PHOSPHOTRANSFERASE SUBUNITS ALPHA_BETA"/>
    <property type="match status" value="1"/>
</dbReference>
<evidence type="ECO:0000313" key="7">
    <source>
        <dbReference type="Proteomes" id="UP000018415"/>
    </source>
</evidence>
<gene>
    <name evidence="6" type="ORF">P253_02199</name>
</gene>
<feature type="domain" description="Stealth protein CR1 conserved region 1" evidence="5">
    <location>
        <begin position="5"/>
        <end position="29"/>
    </location>
</feature>
<dbReference type="EMBL" id="AYET01000005">
    <property type="protein sequence ID" value="ESK47584.1"/>
    <property type="molecule type" value="Genomic_DNA"/>
</dbReference>
<feature type="domain" description="Stealth protein CR2 conserved region 2" evidence="4">
    <location>
        <begin position="40"/>
        <end position="150"/>
    </location>
</feature>
<dbReference type="PANTHER" id="PTHR24045">
    <property type="match status" value="1"/>
</dbReference>